<feature type="binding site" evidence="11">
    <location>
        <position position="260"/>
    </location>
    <ligand>
        <name>L-glutamine</name>
        <dbReference type="ChEBI" id="CHEBI:58359"/>
    </ligand>
</feature>
<dbReference type="SUPFAM" id="SSF52021">
    <property type="entry name" value="Carbamoyl phosphate synthetase, small subunit N-terminal domain"/>
    <property type="match status" value="1"/>
</dbReference>
<evidence type="ECO:0000256" key="11">
    <source>
        <dbReference type="HAMAP-Rule" id="MF_01209"/>
    </source>
</evidence>
<feature type="active site" evidence="11">
    <location>
        <position position="342"/>
    </location>
</feature>
<comment type="catalytic activity">
    <reaction evidence="10 11">
        <text>L-glutamine + H2O = L-glutamate + NH4(+)</text>
        <dbReference type="Rhea" id="RHEA:15889"/>
        <dbReference type="ChEBI" id="CHEBI:15377"/>
        <dbReference type="ChEBI" id="CHEBI:28938"/>
        <dbReference type="ChEBI" id="CHEBI:29985"/>
        <dbReference type="ChEBI" id="CHEBI:58359"/>
    </reaction>
</comment>
<dbReference type="InterPro" id="IPR006274">
    <property type="entry name" value="CarbamoylP_synth_ssu"/>
</dbReference>
<comment type="catalytic activity">
    <reaction evidence="9 11">
        <text>hydrogencarbonate + L-glutamine + 2 ATP + H2O = carbamoyl phosphate + L-glutamate + 2 ADP + phosphate + 2 H(+)</text>
        <dbReference type="Rhea" id="RHEA:18633"/>
        <dbReference type="ChEBI" id="CHEBI:15377"/>
        <dbReference type="ChEBI" id="CHEBI:15378"/>
        <dbReference type="ChEBI" id="CHEBI:17544"/>
        <dbReference type="ChEBI" id="CHEBI:29985"/>
        <dbReference type="ChEBI" id="CHEBI:30616"/>
        <dbReference type="ChEBI" id="CHEBI:43474"/>
        <dbReference type="ChEBI" id="CHEBI:58228"/>
        <dbReference type="ChEBI" id="CHEBI:58359"/>
        <dbReference type="ChEBI" id="CHEBI:456216"/>
        <dbReference type="EC" id="6.3.5.5"/>
    </reaction>
</comment>
<evidence type="ECO:0000256" key="1">
    <source>
        <dbReference type="ARBA" id="ARBA00004812"/>
    </source>
</evidence>
<dbReference type="UniPathway" id="UPA00070">
    <property type="reaction ID" value="UER00115"/>
</dbReference>
<keyword evidence="6 11" id="KW-0067">ATP-binding</keyword>
<dbReference type="PROSITE" id="PS51273">
    <property type="entry name" value="GATASE_TYPE_1"/>
    <property type="match status" value="1"/>
</dbReference>
<dbReference type="PRINTS" id="PR00096">
    <property type="entry name" value="GATASE"/>
</dbReference>
<comment type="pathway">
    <text evidence="2 11">Amino-acid biosynthesis; L-arginine biosynthesis; carbamoyl phosphate from bicarbonate: step 1/1.</text>
</comment>
<dbReference type="InterPro" id="IPR002474">
    <property type="entry name" value="CarbamoylP_synth_ssu_N"/>
</dbReference>
<accession>A0A833JDH5</accession>
<reference evidence="13 14" key="1">
    <citation type="submission" date="2019-10" db="EMBL/GenBank/DDBJ databases">
        <title>New genus of Silvanigrellaceae.</title>
        <authorList>
            <person name="Pitt A."/>
            <person name="Hahn M.W."/>
        </authorList>
    </citation>
    <scope>NUCLEOTIDE SEQUENCE [LARGE SCALE GENOMIC DNA]</scope>
    <source>
        <strain evidence="13 14">33A1-SZDP</strain>
    </source>
</reference>
<dbReference type="InterPro" id="IPR029062">
    <property type="entry name" value="Class_I_gatase-like"/>
</dbReference>
<feature type="binding site" evidence="11">
    <location>
        <position position="300"/>
    </location>
    <ligand>
        <name>L-glutamine</name>
        <dbReference type="ChEBI" id="CHEBI:58359"/>
    </ligand>
</feature>
<protein>
    <recommendedName>
        <fullName evidence="11">Carbamoyl phosphate synthase small chain</fullName>
        <ecNumber evidence="11">6.3.5.5</ecNumber>
    </recommendedName>
    <alternativeName>
        <fullName evidence="11">Carbamoyl phosphate synthetase glutamine chain</fullName>
    </alternativeName>
</protein>
<dbReference type="SMART" id="SM01097">
    <property type="entry name" value="CPSase_sm_chain"/>
    <property type="match status" value="1"/>
</dbReference>
<evidence type="ECO:0000313" key="13">
    <source>
        <dbReference type="EMBL" id="KAB8028511.1"/>
    </source>
</evidence>
<evidence type="ECO:0000256" key="4">
    <source>
        <dbReference type="ARBA" id="ARBA00022598"/>
    </source>
</evidence>
<dbReference type="PANTHER" id="PTHR43418:SF7">
    <property type="entry name" value="CARBAMOYL-PHOSPHATE SYNTHASE SMALL CHAIN"/>
    <property type="match status" value="1"/>
</dbReference>
<organism evidence="13 14">
    <name type="scientific">Fluviispira multicolorata</name>
    <dbReference type="NCBI Taxonomy" id="2654512"/>
    <lineage>
        <taxon>Bacteria</taxon>
        <taxon>Pseudomonadati</taxon>
        <taxon>Bdellovibrionota</taxon>
        <taxon>Oligoflexia</taxon>
        <taxon>Silvanigrellales</taxon>
        <taxon>Silvanigrellaceae</taxon>
        <taxon>Fluviispira</taxon>
    </lineage>
</organism>
<keyword evidence="11" id="KW-0055">Arginine biosynthesis</keyword>
<evidence type="ECO:0000256" key="7">
    <source>
        <dbReference type="ARBA" id="ARBA00022962"/>
    </source>
</evidence>
<comment type="function">
    <text evidence="11">Small subunit of the glutamine-dependent carbamoyl phosphate synthetase (CPSase). CPSase catalyzes the formation of carbamoyl phosphate from the ammonia moiety of glutamine, carbonate, and phosphate donated by ATP, constituting the first step of 2 biosynthetic pathways, one leading to arginine and/or urea and the other to pyrimidine nucleotides. The small subunit (glutamine amidotransferase) binds and cleaves glutamine to supply the large subunit with the substrate ammonia.</text>
</comment>
<dbReference type="GO" id="GO:0006541">
    <property type="term" value="P:glutamine metabolic process"/>
    <property type="evidence" value="ECO:0007669"/>
    <property type="project" value="InterPro"/>
</dbReference>
<keyword evidence="14" id="KW-1185">Reference proteome</keyword>
<keyword evidence="4 11" id="KW-0436">Ligase</keyword>
<feature type="binding site" evidence="11">
    <location>
        <position position="257"/>
    </location>
    <ligand>
        <name>L-glutamine</name>
        <dbReference type="ChEBI" id="CHEBI:58359"/>
    </ligand>
</feature>
<keyword evidence="5 11" id="KW-0547">Nucleotide-binding</keyword>
<dbReference type="SUPFAM" id="SSF52317">
    <property type="entry name" value="Class I glutamine amidotransferase-like"/>
    <property type="match status" value="1"/>
</dbReference>
<keyword evidence="11" id="KW-0028">Amino-acid biosynthesis</keyword>
<evidence type="ECO:0000256" key="6">
    <source>
        <dbReference type="ARBA" id="ARBA00022840"/>
    </source>
</evidence>
<dbReference type="UniPathway" id="UPA00068">
    <property type="reaction ID" value="UER00171"/>
</dbReference>
<dbReference type="RefSeq" id="WP_152213662.1">
    <property type="nucleotide sequence ID" value="NZ_WFLN01000009.1"/>
</dbReference>
<dbReference type="EC" id="6.3.5.5" evidence="11"/>
<dbReference type="FunFam" id="3.50.30.20:FF:000001">
    <property type="entry name" value="Carbamoyl-phosphate synthase small chain"/>
    <property type="match status" value="1"/>
</dbReference>
<gene>
    <name evidence="11 13" type="primary">carA</name>
    <name evidence="13" type="ORF">GCL57_12360</name>
</gene>
<dbReference type="GO" id="GO:0044205">
    <property type="term" value="P:'de novo' UMP biosynthetic process"/>
    <property type="evidence" value="ECO:0007669"/>
    <property type="project" value="UniProtKB-UniRule"/>
</dbReference>
<evidence type="ECO:0000256" key="3">
    <source>
        <dbReference type="ARBA" id="ARBA00007800"/>
    </source>
</evidence>
<evidence type="ECO:0000256" key="5">
    <source>
        <dbReference type="ARBA" id="ARBA00022741"/>
    </source>
</evidence>
<dbReference type="InterPro" id="IPR035686">
    <property type="entry name" value="CPSase_GATase1"/>
</dbReference>
<evidence type="ECO:0000256" key="10">
    <source>
        <dbReference type="ARBA" id="ARBA00049285"/>
    </source>
</evidence>
<evidence type="ECO:0000256" key="9">
    <source>
        <dbReference type="ARBA" id="ARBA00048816"/>
    </source>
</evidence>
<name>A0A833JDH5_9BACT</name>
<evidence type="ECO:0000313" key="14">
    <source>
        <dbReference type="Proteomes" id="UP000442694"/>
    </source>
</evidence>
<dbReference type="InterPro" id="IPR050472">
    <property type="entry name" value="Anth_synth/Amidotransfase"/>
</dbReference>
<dbReference type="PANTHER" id="PTHR43418">
    <property type="entry name" value="MULTIFUNCTIONAL TRYPTOPHAN BIOSYNTHESIS PROTEIN-RELATED"/>
    <property type="match status" value="1"/>
</dbReference>
<feature type="binding site" evidence="11">
    <location>
        <position position="228"/>
    </location>
    <ligand>
        <name>L-glutamine</name>
        <dbReference type="ChEBI" id="CHEBI:58359"/>
    </ligand>
</feature>
<comment type="pathway">
    <text evidence="1 11">Pyrimidine metabolism; UMP biosynthesis via de novo pathway; (S)-dihydroorotate from bicarbonate: step 1/3.</text>
</comment>
<evidence type="ECO:0000256" key="2">
    <source>
        <dbReference type="ARBA" id="ARBA00005077"/>
    </source>
</evidence>
<dbReference type="NCBIfam" id="NF009475">
    <property type="entry name" value="PRK12838.1"/>
    <property type="match status" value="1"/>
</dbReference>
<dbReference type="Pfam" id="PF00117">
    <property type="entry name" value="GATase"/>
    <property type="match status" value="1"/>
</dbReference>
<feature type="active site" description="Nucleophile" evidence="11">
    <location>
        <position position="256"/>
    </location>
</feature>
<comment type="caution">
    <text evidence="11">Lacks conserved residue(s) required for the propagation of feature annotation.</text>
</comment>
<keyword evidence="8 11" id="KW-0665">Pyrimidine biosynthesis</keyword>
<dbReference type="CDD" id="cd01744">
    <property type="entry name" value="GATase1_CPSase"/>
    <property type="match status" value="1"/>
</dbReference>
<dbReference type="Pfam" id="PF00988">
    <property type="entry name" value="CPSase_sm_chain"/>
    <property type="match status" value="1"/>
</dbReference>
<keyword evidence="7 11" id="KW-0315">Glutamine amidotransferase</keyword>
<dbReference type="InterPro" id="IPR036480">
    <property type="entry name" value="CarbP_synth_ssu_N_sf"/>
</dbReference>
<comment type="similarity">
    <text evidence="3 11">Belongs to the CarA family.</text>
</comment>
<dbReference type="PRINTS" id="PR00097">
    <property type="entry name" value="ANTSNTHASEII"/>
</dbReference>
<feature type="binding site" evidence="11">
    <location>
        <position position="303"/>
    </location>
    <ligand>
        <name>L-glutamine</name>
        <dbReference type="ChEBI" id="CHEBI:58359"/>
    </ligand>
</feature>
<dbReference type="Gene3D" id="3.40.50.880">
    <property type="match status" value="1"/>
</dbReference>
<dbReference type="GO" id="GO:0006526">
    <property type="term" value="P:L-arginine biosynthetic process"/>
    <property type="evidence" value="ECO:0007669"/>
    <property type="project" value="UniProtKB-UniRule"/>
</dbReference>
<feature type="binding site" evidence="11">
    <location>
        <position position="226"/>
    </location>
    <ligand>
        <name>L-glutamine</name>
        <dbReference type="ChEBI" id="CHEBI:58359"/>
    </ligand>
</feature>
<evidence type="ECO:0000259" key="12">
    <source>
        <dbReference type="SMART" id="SM01097"/>
    </source>
</evidence>
<dbReference type="GO" id="GO:0005524">
    <property type="term" value="F:ATP binding"/>
    <property type="evidence" value="ECO:0007669"/>
    <property type="project" value="UniProtKB-UniRule"/>
</dbReference>
<proteinExistence type="inferred from homology"/>
<dbReference type="HAMAP" id="MF_01209">
    <property type="entry name" value="CPSase_S_chain"/>
    <property type="match status" value="1"/>
</dbReference>
<comment type="subunit">
    <text evidence="11">Composed of two chains; the small (or glutamine) chain promotes the hydrolysis of glutamine to ammonia, which is used by the large (or ammonia) chain to synthesize carbamoyl phosphate. Tetramer of heterodimers (alpha,beta)4.</text>
</comment>
<feature type="active site" evidence="11">
    <location>
        <position position="344"/>
    </location>
</feature>
<dbReference type="NCBIfam" id="TIGR01368">
    <property type="entry name" value="CPSaseIIsmall"/>
    <property type="match status" value="1"/>
</dbReference>
<sequence length="376" mass="41858">MQAILLLEDGTVVHGQSLGATCEVSGEIVFNTAMTGYEEVISDPSYLGQIVVFTTSHIGNTGINYQDLESSHMHAEAMICKEISQIPDNYRAKVSLDEYLKKQNKCALFGIDTRFLTQKIRNEGCLKGIISNIDFDIKSLTKKLDSSKALNHKNAVEIYKNNNVKSIKNTSNKNKKYKVAVFDFGIKQGILNSLVALNCDPILFPYDCSAEDIKAIQPDGLFFSNGPGDPAQLANDSKILSVMQELLPLFPSFGICLGHQLIGLAFGAKTKKLNFGHHAINHPVKILDRSESKVLMTSQNHNYILDISEFEDIFNVTHVHLNDGTLAGIRHKNLPVFSVQFHPEANPGPRDAEYIFKEFINDMNKNRNKNKDVINA</sequence>
<evidence type="ECO:0000256" key="8">
    <source>
        <dbReference type="ARBA" id="ARBA00022975"/>
    </source>
</evidence>
<dbReference type="InterPro" id="IPR017926">
    <property type="entry name" value="GATASE"/>
</dbReference>
<dbReference type="AlphaFoldDB" id="A0A833JDH5"/>
<dbReference type="Gene3D" id="3.50.30.20">
    <property type="entry name" value="Carbamoyl-phosphate synthase small subunit, N-terminal domain"/>
    <property type="match status" value="1"/>
</dbReference>
<feature type="region of interest" description="CPSase" evidence="11">
    <location>
        <begin position="1"/>
        <end position="179"/>
    </location>
</feature>
<feature type="binding site" evidence="11">
    <location>
        <position position="45"/>
    </location>
    <ligand>
        <name>L-glutamine</name>
        <dbReference type="ChEBI" id="CHEBI:58359"/>
    </ligand>
</feature>
<dbReference type="GO" id="GO:0004088">
    <property type="term" value="F:carbamoyl-phosphate synthase (glutamine-hydrolyzing) activity"/>
    <property type="evidence" value="ECO:0007669"/>
    <property type="project" value="UniProtKB-UniRule"/>
</dbReference>
<comment type="caution">
    <text evidence="13">The sequence shown here is derived from an EMBL/GenBank/DDBJ whole genome shotgun (WGS) entry which is preliminary data.</text>
</comment>
<dbReference type="PRINTS" id="PR00099">
    <property type="entry name" value="CPSGATASE"/>
</dbReference>
<dbReference type="GO" id="GO:0006207">
    <property type="term" value="P:'de novo' pyrimidine nucleobase biosynthetic process"/>
    <property type="evidence" value="ECO:0007669"/>
    <property type="project" value="InterPro"/>
</dbReference>
<feature type="domain" description="Carbamoyl-phosphate synthase small subunit N-terminal" evidence="12">
    <location>
        <begin position="1"/>
        <end position="131"/>
    </location>
</feature>
<dbReference type="EMBL" id="WFLN01000009">
    <property type="protein sequence ID" value="KAB8028511.1"/>
    <property type="molecule type" value="Genomic_DNA"/>
</dbReference>
<dbReference type="Proteomes" id="UP000442694">
    <property type="component" value="Unassembled WGS sequence"/>
</dbReference>